<evidence type="ECO:0000313" key="2">
    <source>
        <dbReference type="EMBL" id="GII79233.1"/>
    </source>
</evidence>
<dbReference type="InterPro" id="IPR043917">
    <property type="entry name" value="DUF5753"/>
</dbReference>
<evidence type="ECO:0000259" key="1">
    <source>
        <dbReference type="PROSITE" id="PS50943"/>
    </source>
</evidence>
<dbReference type="GO" id="GO:0003677">
    <property type="term" value="F:DNA binding"/>
    <property type="evidence" value="ECO:0007669"/>
    <property type="project" value="InterPro"/>
</dbReference>
<dbReference type="CDD" id="cd00093">
    <property type="entry name" value="HTH_XRE"/>
    <property type="match status" value="1"/>
</dbReference>
<dbReference type="Gene3D" id="1.10.260.40">
    <property type="entry name" value="lambda repressor-like DNA-binding domains"/>
    <property type="match status" value="1"/>
</dbReference>
<protein>
    <submittedName>
        <fullName evidence="2">Transcriptional regulator</fullName>
    </submittedName>
</protein>
<comment type="caution">
    <text evidence="2">The sequence shown here is derived from an EMBL/GenBank/DDBJ whole genome shotgun (WGS) entry which is preliminary data.</text>
</comment>
<keyword evidence="3" id="KW-1185">Reference proteome</keyword>
<reference evidence="2" key="1">
    <citation type="submission" date="2021-01" db="EMBL/GenBank/DDBJ databases">
        <title>Whole genome shotgun sequence of Sphaerisporangium rufum NBRC 109079.</title>
        <authorList>
            <person name="Komaki H."/>
            <person name="Tamura T."/>
        </authorList>
    </citation>
    <scope>NUCLEOTIDE SEQUENCE</scope>
    <source>
        <strain evidence="2">NBRC 109079</strain>
    </source>
</reference>
<dbReference type="Pfam" id="PF19054">
    <property type="entry name" value="DUF5753"/>
    <property type="match status" value="1"/>
</dbReference>
<dbReference type="InterPro" id="IPR001387">
    <property type="entry name" value="Cro/C1-type_HTH"/>
</dbReference>
<dbReference type="SUPFAM" id="SSF47413">
    <property type="entry name" value="lambda repressor-like DNA-binding domains"/>
    <property type="match status" value="1"/>
</dbReference>
<dbReference type="PROSITE" id="PS50943">
    <property type="entry name" value="HTH_CROC1"/>
    <property type="match status" value="1"/>
</dbReference>
<evidence type="ECO:0000313" key="3">
    <source>
        <dbReference type="Proteomes" id="UP000655287"/>
    </source>
</evidence>
<accession>A0A919R4N9</accession>
<dbReference type="Proteomes" id="UP000655287">
    <property type="component" value="Unassembled WGS sequence"/>
</dbReference>
<dbReference type="RefSeq" id="WP_239137616.1">
    <property type="nucleotide sequence ID" value="NZ_BOOU01000055.1"/>
</dbReference>
<sequence>MAGKRGMTLRAQWLGRQLRELREAAGLTLTEAGKFIQRDGGTISRLETGLYPARTPDVAALLNLYGVSDEQRREGLLRLAADVWQIGWWDSYSGSLSRKIVDYAWLESRARHISSFDALVVPGLLQTSGYIEAVIRRADADLMLEQVASGVRFRVERQKVLDKPEPLSLECVLDESLLYRATGGPQILSEQLDHLLLLVQRPNIQVRVLPYSAGAHVSPEGAFMIFELPEPYPEVAFMDTPAGGIYVEADEVERLKSKLRRIRQLSLGPAESIGMIRAAAERVLGSQEAMNSGNT</sequence>
<proteinExistence type="predicted"/>
<dbReference type="SMART" id="SM00530">
    <property type="entry name" value="HTH_XRE"/>
    <property type="match status" value="1"/>
</dbReference>
<gene>
    <name evidence="2" type="ORF">Sru01_42150</name>
</gene>
<name>A0A919R4N9_9ACTN</name>
<dbReference type="EMBL" id="BOOU01000055">
    <property type="protein sequence ID" value="GII79233.1"/>
    <property type="molecule type" value="Genomic_DNA"/>
</dbReference>
<organism evidence="2 3">
    <name type="scientific">Sphaerisporangium rufum</name>
    <dbReference type="NCBI Taxonomy" id="1381558"/>
    <lineage>
        <taxon>Bacteria</taxon>
        <taxon>Bacillati</taxon>
        <taxon>Actinomycetota</taxon>
        <taxon>Actinomycetes</taxon>
        <taxon>Streptosporangiales</taxon>
        <taxon>Streptosporangiaceae</taxon>
        <taxon>Sphaerisporangium</taxon>
    </lineage>
</organism>
<feature type="domain" description="HTH cro/C1-type" evidence="1">
    <location>
        <begin position="18"/>
        <end position="72"/>
    </location>
</feature>
<dbReference type="Pfam" id="PF13560">
    <property type="entry name" value="HTH_31"/>
    <property type="match status" value="1"/>
</dbReference>
<dbReference type="AlphaFoldDB" id="A0A919R4N9"/>
<dbReference type="InterPro" id="IPR010982">
    <property type="entry name" value="Lambda_DNA-bd_dom_sf"/>
</dbReference>